<dbReference type="InterPro" id="IPR003594">
    <property type="entry name" value="HATPase_dom"/>
</dbReference>
<dbReference type="Pfam" id="PF02518">
    <property type="entry name" value="HATPase_c"/>
    <property type="match status" value="1"/>
</dbReference>
<dbReference type="GO" id="GO:0000160">
    <property type="term" value="P:phosphorelay signal transduction system"/>
    <property type="evidence" value="ECO:0007669"/>
    <property type="project" value="UniProtKB-KW"/>
</dbReference>
<feature type="transmembrane region" description="Helical" evidence="8">
    <location>
        <begin position="35"/>
        <end position="55"/>
    </location>
</feature>
<evidence type="ECO:0000256" key="3">
    <source>
        <dbReference type="ARBA" id="ARBA00022741"/>
    </source>
</evidence>
<evidence type="ECO:0000313" key="12">
    <source>
        <dbReference type="Proteomes" id="UP000232631"/>
    </source>
</evidence>
<dbReference type="NCBIfam" id="TIGR00229">
    <property type="entry name" value="sensory_box"/>
    <property type="match status" value="1"/>
</dbReference>
<keyword evidence="7" id="KW-0175">Coiled coil</keyword>
<dbReference type="EMBL" id="CP017768">
    <property type="protein sequence ID" value="AUB60972.1"/>
    <property type="molecule type" value="Genomic_DNA"/>
</dbReference>
<evidence type="ECO:0008006" key="13">
    <source>
        <dbReference type="Google" id="ProtNLM"/>
    </source>
</evidence>
<feature type="transmembrane region" description="Helical" evidence="8">
    <location>
        <begin position="6"/>
        <end position="23"/>
    </location>
</feature>
<feature type="transmembrane region" description="Helical" evidence="8">
    <location>
        <begin position="174"/>
        <end position="196"/>
    </location>
</feature>
<feature type="coiled-coil region" evidence="7">
    <location>
        <begin position="336"/>
        <end position="395"/>
    </location>
</feature>
<dbReference type="RefSeq" id="WP_100909520.1">
    <property type="nucleotide sequence ID" value="NZ_CP017768.1"/>
</dbReference>
<dbReference type="InterPro" id="IPR031621">
    <property type="entry name" value="HisKA_7TM"/>
</dbReference>
<protein>
    <recommendedName>
        <fullName evidence="13">PAS domain S-box protein</fullName>
    </recommendedName>
</protein>
<organism evidence="11 12">
    <name type="scientific">Methanobacterium subterraneum</name>
    <dbReference type="NCBI Taxonomy" id="59277"/>
    <lineage>
        <taxon>Archaea</taxon>
        <taxon>Methanobacteriati</taxon>
        <taxon>Methanobacteriota</taxon>
        <taxon>Methanomada group</taxon>
        <taxon>Methanobacteria</taxon>
        <taxon>Methanobacteriales</taxon>
        <taxon>Methanobacteriaceae</taxon>
        <taxon>Methanobacterium</taxon>
    </lineage>
</organism>
<dbReference type="GO" id="GO:0016301">
    <property type="term" value="F:kinase activity"/>
    <property type="evidence" value="ECO:0007669"/>
    <property type="project" value="UniProtKB-KW"/>
</dbReference>
<feature type="domain" description="PAS" evidence="10">
    <location>
        <begin position="235"/>
        <end position="303"/>
    </location>
</feature>
<evidence type="ECO:0000256" key="5">
    <source>
        <dbReference type="ARBA" id="ARBA00022840"/>
    </source>
</evidence>
<reference evidence="11 12" key="1">
    <citation type="submission" date="2016-10" db="EMBL/GenBank/DDBJ databases">
        <title>Comparative genomics between deep and shallow subseafloor isolates.</title>
        <authorList>
            <person name="Ishii S."/>
            <person name="Miller J.R."/>
            <person name="Sutton G."/>
            <person name="Suzuki S."/>
            <person name="Methe B."/>
            <person name="Inagaki F."/>
            <person name="Imachi H."/>
        </authorList>
    </citation>
    <scope>NUCLEOTIDE SEQUENCE [LARGE SCALE GENOMIC DNA]</scope>
    <source>
        <strain evidence="11 12">A8p</strain>
    </source>
</reference>
<accession>A0A2H4VSB6</accession>
<dbReference type="InterPro" id="IPR000014">
    <property type="entry name" value="PAS"/>
</dbReference>
<keyword evidence="2" id="KW-0808">Transferase</keyword>
<dbReference type="Pfam" id="PF07568">
    <property type="entry name" value="HisKA_2"/>
    <property type="match status" value="1"/>
</dbReference>
<keyword evidence="6" id="KW-0902">Two-component regulatory system</keyword>
<keyword evidence="12" id="KW-1185">Reference proteome</keyword>
<evidence type="ECO:0000313" key="11">
    <source>
        <dbReference type="EMBL" id="AUB60972.1"/>
    </source>
</evidence>
<dbReference type="CDD" id="cd00130">
    <property type="entry name" value="PAS"/>
    <property type="match status" value="1"/>
</dbReference>
<gene>
    <name evidence="11" type="ORF">BK009_09955</name>
</gene>
<evidence type="ECO:0000256" key="2">
    <source>
        <dbReference type="ARBA" id="ARBA00022679"/>
    </source>
</evidence>
<evidence type="ECO:0000259" key="10">
    <source>
        <dbReference type="PROSITE" id="PS50112"/>
    </source>
</evidence>
<dbReference type="Proteomes" id="UP000232631">
    <property type="component" value="Chromosome"/>
</dbReference>
<evidence type="ECO:0000256" key="8">
    <source>
        <dbReference type="SAM" id="Phobius"/>
    </source>
</evidence>
<keyword evidence="3" id="KW-0547">Nucleotide-binding</keyword>
<dbReference type="Gene3D" id="3.30.565.10">
    <property type="entry name" value="Histidine kinase-like ATPase, C-terminal domain"/>
    <property type="match status" value="1"/>
</dbReference>
<dbReference type="PROSITE" id="PS50112">
    <property type="entry name" value="PAS"/>
    <property type="match status" value="1"/>
</dbReference>
<name>A0A2H4VSB6_9EURY</name>
<dbReference type="PROSITE" id="PS50109">
    <property type="entry name" value="HIS_KIN"/>
    <property type="match status" value="1"/>
</dbReference>
<dbReference type="SUPFAM" id="SSF55785">
    <property type="entry name" value="PYP-like sensor domain (PAS domain)"/>
    <property type="match status" value="1"/>
</dbReference>
<dbReference type="GO" id="GO:0006355">
    <property type="term" value="P:regulation of DNA-templated transcription"/>
    <property type="evidence" value="ECO:0007669"/>
    <property type="project" value="InterPro"/>
</dbReference>
<dbReference type="PANTHER" id="PTHR43065">
    <property type="entry name" value="SENSOR HISTIDINE KINASE"/>
    <property type="match status" value="1"/>
</dbReference>
<dbReference type="Pfam" id="PF16927">
    <property type="entry name" value="HisKA_7TM"/>
    <property type="match status" value="1"/>
</dbReference>
<feature type="transmembrane region" description="Helical" evidence="8">
    <location>
        <begin position="138"/>
        <end position="162"/>
    </location>
</feature>
<proteinExistence type="predicted"/>
<keyword evidence="5" id="KW-0067">ATP-binding</keyword>
<dbReference type="Pfam" id="PF00989">
    <property type="entry name" value="PAS"/>
    <property type="match status" value="1"/>
</dbReference>
<feature type="transmembrane region" description="Helical" evidence="8">
    <location>
        <begin position="61"/>
        <end position="84"/>
    </location>
</feature>
<keyword evidence="4" id="KW-0418">Kinase</keyword>
<keyword evidence="8" id="KW-1133">Transmembrane helix</keyword>
<dbReference type="KEGG" id="msub:BK009_09955"/>
<sequence>MLLFSIISLIISVSCLFMGNFIYYRNPHNQLNQVLALFSLFIGYLAFTDFGGTYVTTAEQAYWWIKAAFPWMFTASFFIHLALLSTEKFNILSRKITYIIIYLPSAILAIINLTTPSITQGVQMGYWGWTYIPADSVAYSLTLLWTLSLAFISAILVLNYYLKSLGIKRQQAKYIFLGVYLPLISGVLTEFILPFMSLPAPSILNLLMALGIGFIAYGIWKFKLPQLTSSMISDRILSTMSNFLFLLDEERKIIHVNFKAIELSGYRESELLGQPLDFVFPHINRSDSYSKSLENLETFLNSKQREIPVLASTSIIKTAKHDVLGLVLVGSDISQLKEAEKERDRYREHLEELVEERTKELEKTNRKLKKEIIAHEKAEEELKDSLDEKEILVKEIHHRVKNNLMIISSLLNLQSHYITDEKSLNIFKESQNRAKSMALIHERLYRTDSMRRIDFDDYIHTLATDLFHIYRLGPGINLTLDLESVKLDVNSAIPLGLIVNELVTNSLKYAFPDGKGELSIKFRSLNRGDEFELVISDNGVGFPQDLDFRKVDSLGLQLVCNLTNQLNGTIDLDNTHGTMFTIRFKESKYAK</sequence>
<dbReference type="SUPFAM" id="SSF55874">
    <property type="entry name" value="ATPase domain of HSP90 chaperone/DNA topoisomerase II/histidine kinase"/>
    <property type="match status" value="1"/>
</dbReference>
<dbReference type="SMART" id="SM00091">
    <property type="entry name" value="PAS"/>
    <property type="match status" value="1"/>
</dbReference>
<evidence type="ECO:0000256" key="4">
    <source>
        <dbReference type="ARBA" id="ARBA00022777"/>
    </source>
</evidence>
<evidence type="ECO:0000256" key="7">
    <source>
        <dbReference type="SAM" id="Coils"/>
    </source>
</evidence>
<dbReference type="InterPro" id="IPR036890">
    <property type="entry name" value="HATPase_C_sf"/>
</dbReference>
<dbReference type="GO" id="GO:0005524">
    <property type="term" value="F:ATP binding"/>
    <property type="evidence" value="ECO:0007669"/>
    <property type="project" value="UniProtKB-KW"/>
</dbReference>
<evidence type="ECO:0000259" key="9">
    <source>
        <dbReference type="PROSITE" id="PS50109"/>
    </source>
</evidence>
<dbReference type="PANTHER" id="PTHR43065:SF23">
    <property type="entry name" value="SENSOR HISTIDINE KINASE PDTAS"/>
    <property type="match status" value="1"/>
</dbReference>
<dbReference type="AlphaFoldDB" id="A0A2H4VSB6"/>
<evidence type="ECO:0000256" key="1">
    <source>
        <dbReference type="ARBA" id="ARBA00022553"/>
    </source>
</evidence>
<feature type="transmembrane region" description="Helical" evidence="8">
    <location>
        <begin position="96"/>
        <end position="118"/>
    </location>
</feature>
<dbReference type="InterPro" id="IPR005467">
    <property type="entry name" value="His_kinase_dom"/>
</dbReference>
<dbReference type="InterPro" id="IPR011495">
    <property type="entry name" value="Sig_transdc_His_kin_sub2_dim/P"/>
</dbReference>
<evidence type="ECO:0000256" key="6">
    <source>
        <dbReference type="ARBA" id="ARBA00023012"/>
    </source>
</evidence>
<dbReference type="Gene3D" id="3.30.450.20">
    <property type="entry name" value="PAS domain"/>
    <property type="match status" value="2"/>
</dbReference>
<dbReference type="InterPro" id="IPR035965">
    <property type="entry name" value="PAS-like_dom_sf"/>
</dbReference>
<keyword evidence="1" id="KW-0597">Phosphoprotein</keyword>
<dbReference type="GeneID" id="35126819"/>
<dbReference type="SMART" id="SM00387">
    <property type="entry name" value="HATPase_c"/>
    <property type="match status" value="1"/>
</dbReference>
<feature type="transmembrane region" description="Helical" evidence="8">
    <location>
        <begin position="202"/>
        <end position="220"/>
    </location>
</feature>
<dbReference type="InterPro" id="IPR013767">
    <property type="entry name" value="PAS_fold"/>
</dbReference>
<feature type="domain" description="Histidine kinase" evidence="9">
    <location>
        <begin position="395"/>
        <end position="588"/>
    </location>
</feature>
<keyword evidence="8" id="KW-0472">Membrane</keyword>
<keyword evidence="8" id="KW-0812">Transmembrane</keyword>